<proteinExistence type="predicted"/>
<dbReference type="Pfam" id="PF12833">
    <property type="entry name" value="HTH_18"/>
    <property type="match status" value="1"/>
</dbReference>
<sequence>MERELLRIIYAFSFFIQFAFLIRLNQIDRQSSITAKKSDEPFVIETQNIKITSKKDIKYKTSVLSRDYISNTNNQLIELLKNKKIYIKEDLSMDDISNMIHVSKNHLSQCISEGLQTNFYDLINKYRIEEFIEQINLNPNLQISELYYQCGFRSKATFYKYFKQQTGITPNDYRKKILEEKEVLQQA</sequence>
<dbReference type="InterPro" id="IPR018060">
    <property type="entry name" value="HTH_AraC"/>
</dbReference>
<keyword evidence="7" id="KW-1185">Reference proteome</keyword>
<dbReference type="PANTHER" id="PTHR43280">
    <property type="entry name" value="ARAC-FAMILY TRANSCRIPTIONAL REGULATOR"/>
    <property type="match status" value="1"/>
</dbReference>
<keyword evidence="4" id="KW-0812">Transmembrane</keyword>
<keyword evidence="4" id="KW-1133">Transmembrane helix</keyword>
<gene>
    <name evidence="6" type="ORF">J2T04_001099</name>
</gene>
<evidence type="ECO:0000313" key="7">
    <source>
        <dbReference type="Proteomes" id="UP001235513"/>
    </source>
</evidence>
<evidence type="ECO:0000259" key="5">
    <source>
        <dbReference type="PROSITE" id="PS01124"/>
    </source>
</evidence>
<evidence type="ECO:0000256" key="3">
    <source>
        <dbReference type="ARBA" id="ARBA00023163"/>
    </source>
</evidence>
<dbReference type="PRINTS" id="PR00032">
    <property type="entry name" value="HTHARAC"/>
</dbReference>
<evidence type="ECO:0000256" key="1">
    <source>
        <dbReference type="ARBA" id="ARBA00023015"/>
    </source>
</evidence>
<dbReference type="SMART" id="SM00342">
    <property type="entry name" value="HTH_ARAC"/>
    <property type="match status" value="1"/>
</dbReference>
<keyword evidence="4" id="KW-0472">Membrane</keyword>
<dbReference type="PANTHER" id="PTHR43280:SF29">
    <property type="entry name" value="ARAC-FAMILY TRANSCRIPTIONAL REGULATOR"/>
    <property type="match status" value="1"/>
</dbReference>
<name>A0ABT9SLA9_9FLAO</name>
<evidence type="ECO:0000313" key="6">
    <source>
        <dbReference type="EMBL" id="MDP9959220.1"/>
    </source>
</evidence>
<dbReference type="SUPFAM" id="SSF46689">
    <property type="entry name" value="Homeodomain-like"/>
    <property type="match status" value="1"/>
</dbReference>
<feature type="domain" description="HTH araC/xylS-type" evidence="5">
    <location>
        <begin position="74"/>
        <end position="176"/>
    </location>
</feature>
<dbReference type="EMBL" id="JAUSRL010000002">
    <property type="protein sequence ID" value="MDP9959220.1"/>
    <property type="molecule type" value="Genomic_DNA"/>
</dbReference>
<evidence type="ECO:0000256" key="2">
    <source>
        <dbReference type="ARBA" id="ARBA00023125"/>
    </source>
</evidence>
<keyword evidence="3" id="KW-0804">Transcription</keyword>
<dbReference type="InterPro" id="IPR020449">
    <property type="entry name" value="Tscrpt_reg_AraC-type_HTH"/>
</dbReference>
<keyword evidence="2" id="KW-0238">DNA-binding</keyword>
<keyword evidence="1" id="KW-0805">Transcription regulation</keyword>
<accession>A0ABT9SLA9</accession>
<dbReference type="PROSITE" id="PS01124">
    <property type="entry name" value="HTH_ARAC_FAMILY_2"/>
    <property type="match status" value="1"/>
</dbReference>
<feature type="transmembrane region" description="Helical" evidence="4">
    <location>
        <begin position="6"/>
        <end position="24"/>
    </location>
</feature>
<organism evidence="6 7">
    <name type="scientific">Chryseobacterium lathyri</name>
    <dbReference type="NCBI Taxonomy" id="395933"/>
    <lineage>
        <taxon>Bacteria</taxon>
        <taxon>Pseudomonadati</taxon>
        <taxon>Bacteroidota</taxon>
        <taxon>Flavobacteriia</taxon>
        <taxon>Flavobacteriales</taxon>
        <taxon>Weeksellaceae</taxon>
        <taxon>Chryseobacterium group</taxon>
        <taxon>Chryseobacterium</taxon>
    </lineage>
</organism>
<dbReference type="RefSeq" id="WP_306841857.1">
    <property type="nucleotide sequence ID" value="NZ_JAUSRL010000002.1"/>
</dbReference>
<protein>
    <submittedName>
        <fullName evidence="6">AraC-like DNA-binding protein</fullName>
    </submittedName>
</protein>
<dbReference type="InterPro" id="IPR009057">
    <property type="entry name" value="Homeodomain-like_sf"/>
</dbReference>
<dbReference type="Gene3D" id="1.10.10.60">
    <property type="entry name" value="Homeodomain-like"/>
    <property type="match status" value="2"/>
</dbReference>
<reference evidence="6 7" key="1">
    <citation type="submission" date="2023-07" db="EMBL/GenBank/DDBJ databases">
        <title>Sorghum-associated microbial communities from plants grown in Nebraska, USA.</title>
        <authorList>
            <person name="Schachtman D."/>
        </authorList>
    </citation>
    <scope>NUCLEOTIDE SEQUENCE [LARGE SCALE GENOMIC DNA]</scope>
    <source>
        <strain evidence="6 7">CC351</strain>
    </source>
</reference>
<dbReference type="Proteomes" id="UP001235513">
    <property type="component" value="Unassembled WGS sequence"/>
</dbReference>
<comment type="caution">
    <text evidence="6">The sequence shown here is derived from an EMBL/GenBank/DDBJ whole genome shotgun (WGS) entry which is preliminary data.</text>
</comment>
<evidence type="ECO:0000256" key="4">
    <source>
        <dbReference type="SAM" id="Phobius"/>
    </source>
</evidence>